<evidence type="ECO:0000256" key="3">
    <source>
        <dbReference type="ARBA" id="ARBA00006906"/>
    </source>
</evidence>
<evidence type="ECO:0000256" key="8">
    <source>
        <dbReference type="ARBA" id="ARBA00023277"/>
    </source>
</evidence>
<comment type="subunit">
    <text evidence="4">Homotrimer.</text>
</comment>
<dbReference type="Pfam" id="PF01081">
    <property type="entry name" value="Aldolase"/>
    <property type="match status" value="1"/>
</dbReference>
<dbReference type="SUPFAM" id="SSF51569">
    <property type="entry name" value="Aldolase"/>
    <property type="match status" value="1"/>
</dbReference>
<dbReference type="AlphaFoldDB" id="A0A3M0CEF5"/>
<comment type="catalytic activity">
    <reaction evidence="1">
        <text>2-dehydro-3-deoxy-6-phospho-D-gluconate = D-glyceraldehyde 3-phosphate + pyruvate</text>
        <dbReference type="Rhea" id="RHEA:17089"/>
        <dbReference type="ChEBI" id="CHEBI:15361"/>
        <dbReference type="ChEBI" id="CHEBI:57569"/>
        <dbReference type="ChEBI" id="CHEBI:59776"/>
        <dbReference type="EC" id="4.1.2.14"/>
    </reaction>
</comment>
<dbReference type="GO" id="GO:0008675">
    <property type="term" value="F:2-dehydro-3-deoxy-phosphogluconate aldolase activity"/>
    <property type="evidence" value="ECO:0007669"/>
    <property type="project" value="UniProtKB-EC"/>
</dbReference>
<dbReference type="Gene3D" id="3.20.20.70">
    <property type="entry name" value="Aldolase class I"/>
    <property type="match status" value="1"/>
</dbReference>
<dbReference type="NCBIfam" id="TIGR01182">
    <property type="entry name" value="eda"/>
    <property type="match status" value="1"/>
</dbReference>
<comment type="caution">
    <text evidence="9">The sequence shown here is derived from an EMBL/GenBank/DDBJ whole genome shotgun (WGS) entry which is preliminary data.</text>
</comment>
<sequence length="207" mass="21651">MKIDDILKVSPVIPVLSFRAVDEAVSVCRCLYEEGLKVLEITLRHPAAVDCIRAVRADLPDDTIVGAGTILDSDRAWEAHNAGATFGVSPGLTKTLGDTVKAMDWPFLPGIATLSEAMMAKEHGFTALKFFPAEISGGIGFLKAVGSVLPELTFCPTGGVTGATAASYLALKNVAAVGGSWLTERNKAGEIDPAIVRTKAAAAVAHF</sequence>
<organism evidence="9 10">
    <name type="scientific">Eilatimonas milleporae</name>
    <dbReference type="NCBI Taxonomy" id="911205"/>
    <lineage>
        <taxon>Bacteria</taxon>
        <taxon>Pseudomonadati</taxon>
        <taxon>Pseudomonadota</taxon>
        <taxon>Alphaproteobacteria</taxon>
        <taxon>Kordiimonadales</taxon>
        <taxon>Kordiimonadaceae</taxon>
        <taxon>Eilatimonas</taxon>
    </lineage>
</organism>
<keyword evidence="10" id="KW-1185">Reference proteome</keyword>
<gene>
    <name evidence="9" type="ORF">BXY39_1820</name>
</gene>
<dbReference type="InterPro" id="IPR013785">
    <property type="entry name" value="Aldolase_TIM"/>
</dbReference>
<dbReference type="PROSITE" id="PS00160">
    <property type="entry name" value="ALDOLASE_KDPG_KHG_2"/>
    <property type="match status" value="1"/>
</dbReference>
<dbReference type="EMBL" id="REFR01000011">
    <property type="protein sequence ID" value="RMB07732.1"/>
    <property type="molecule type" value="Genomic_DNA"/>
</dbReference>
<protein>
    <recommendedName>
        <fullName evidence="5">2-dehydro-3-deoxy-phosphogluconate aldolase</fullName>
        <ecNumber evidence="5">4.1.2.14</ecNumber>
    </recommendedName>
</protein>
<evidence type="ECO:0000256" key="5">
    <source>
        <dbReference type="ARBA" id="ARBA00013063"/>
    </source>
</evidence>
<reference evidence="9 10" key="1">
    <citation type="submission" date="2018-10" db="EMBL/GenBank/DDBJ databases">
        <title>Genomic Encyclopedia of Archaeal and Bacterial Type Strains, Phase II (KMG-II): from individual species to whole genera.</title>
        <authorList>
            <person name="Goeker M."/>
        </authorList>
    </citation>
    <scope>NUCLEOTIDE SEQUENCE [LARGE SCALE GENOMIC DNA]</scope>
    <source>
        <strain evidence="9 10">DSM 25217</strain>
    </source>
</reference>
<evidence type="ECO:0000256" key="2">
    <source>
        <dbReference type="ARBA" id="ARBA00004736"/>
    </source>
</evidence>
<evidence type="ECO:0000256" key="1">
    <source>
        <dbReference type="ARBA" id="ARBA00000654"/>
    </source>
</evidence>
<keyword evidence="8" id="KW-0119">Carbohydrate metabolism</keyword>
<evidence type="ECO:0000313" key="9">
    <source>
        <dbReference type="EMBL" id="RMB07732.1"/>
    </source>
</evidence>
<keyword evidence="6" id="KW-0456">Lyase</keyword>
<comment type="pathway">
    <text evidence="2">Carbohydrate acid metabolism; 2-dehydro-3-deoxy-D-gluconate degradation; D-glyceraldehyde 3-phosphate and pyruvate from 2-dehydro-3-deoxy-D-gluconate: step 2/2.</text>
</comment>
<evidence type="ECO:0000256" key="4">
    <source>
        <dbReference type="ARBA" id="ARBA00011233"/>
    </source>
</evidence>
<dbReference type="InParanoid" id="A0A3M0CEF5"/>
<dbReference type="EC" id="4.1.2.14" evidence="5"/>
<dbReference type="FunCoup" id="A0A3M0CEF5">
    <property type="interactions" value="246"/>
</dbReference>
<evidence type="ECO:0000313" key="10">
    <source>
        <dbReference type="Proteomes" id="UP000271227"/>
    </source>
</evidence>
<dbReference type="Proteomes" id="UP000271227">
    <property type="component" value="Unassembled WGS sequence"/>
</dbReference>
<dbReference type="CDD" id="cd00452">
    <property type="entry name" value="KDPG_aldolase"/>
    <property type="match status" value="1"/>
</dbReference>
<dbReference type="PROSITE" id="PS00159">
    <property type="entry name" value="ALDOLASE_KDPG_KHG_1"/>
    <property type="match status" value="1"/>
</dbReference>
<accession>A0A3M0CEF5</accession>
<evidence type="ECO:0000256" key="6">
    <source>
        <dbReference type="ARBA" id="ARBA00023239"/>
    </source>
</evidence>
<keyword evidence="7" id="KW-0704">Schiff base</keyword>
<dbReference type="PANTHER" id="PTHR30246">
    <property type="entry name" value="2-KETO-3-DEOXY-6-PHOSPHOGLUCONATE ALDOLASE"/>
    <property type="match status" value="1"/>
</dbReference>
<dbReference type="InterPro" id="IPR031338">
    <property type="entry name" value="KDPG/KHG_AS_2"/>
</dbReference>
<dbReference type="InterPro" id="IPR000887">
    <property type="entry name" value="Aldlse_KDPG_KHG"/>
</dbReference>
<evidence type="ECO:0000256" key="7">
    <source>
        <dbReference type="ARBA" id="ARBA00023270"/>
    </source>
</evidence>
<dbReference type="PANTHER" id="PTHR30246:SF1">
    <property type="entry name" value="2-DEHYDRO-3-DEOXY-6-PHOSPHOGALACTONATE ALDOLASE-RELATED"/>
    <property type="match status" value="1"/>
</dbReference>
<name>A0A3M0CEF5_9PROT</name>
<dbReference type="RefSeq" id="WP_121938953.1">
    <property type="nucleotide sequence ID" value="NZ_REFR01000011.1"/>
</dbReference>
<comment type="similarity">
    <text evidence="3">Belongs to the KHG/KDPG aldolase family.</text>
</comment>
<dbReference type="OrthoDB" id="9805177at2"/>
<dbReference type="InterPro" id="IPR031337">
    <property type="entry name" value="KDPG/KHG_AS_1"/>
</dbReference>
<proteinExistence type="inferred from homology"/>